<dbReference type="Gene3D" id="1.20.5.3310">
    <property type="match status" value="1"/>
</dbReference>
<evidence type="ECO:0000256" key="9">
    <source>
        <dbReference type="ARBA" id="ARBA00023136"/>
    </source>
</evidence>
<dbReference type="InterPro" id="IPR006312">
    <property type="entry name" value="TatA/E"/>
</dbReference>
<keyword evidence="9 10" id="KW-0472">Membrane</keyword>
<name>A0A7X1KP41_9SPHN</name>
<keyword evidence="7 10" id="KW-1133">Transmembrane helix</keyword>
<dbReference type="HAMAP" id="MF_00236">
    <property type="entry name" value="TatA_E"/>
    <property type="match status" value="1"/>
</dbReference>
<dbReference type="GO" id="GO:0043953">
    <property type="term" value="P:protein transport by the Tat complex"/>
    <property type="evidence" value="ECO:0007669"/>
    <property type="project" value="UniProtKB-UniRule"/>
</dbReference>
<protein>
    <recommendedName>
        <fullName evidence="10">Sec-independent protein translocase protein TatA</fullName>
    </recommendedName>
</protein>
<keyword evidence="6 10" id="KW-0653">Protein transport</keyword>
<evidence type="ECO:0000256" key="3">
    <source>
        <dbReference type="ARBA" id="ARBA00022475"/>
    </source>
</evidence>
<proteinExistence type="inferred from homology"/>
<feature type="compositionally biased region" description="Pro residues" evidence="11">
    <location>
        <begin position="51"/>
        <end position="62"/>
    </location>
</feature>
<dbReference type="NCBIfam" id="NF001940">
    <property type="entry name" value="PRK00720.1"/>
    <property type="match status" value="1"/>
</dbReference>
<organism evidence="12 13">
    <name type="scientific">Novosphingobium piscinae</name>
    <dbReference type="NCBI Taxonomy" id="1507448"/>
    <lineage>
        <taxon>Bacteria</taxon>
        <taxon>Pseudomonadati</taxon>
        <taxon>Pseudomonadota</taxon>
        <taxon>Alphaproteobacteria</taxon>
        <taxon>Sphingomonadales</taxon>
        <taxon>Sphingomonadaceae</taxon>
        <taxon>Novosphingobium</taxon>
    </lineage>
</organism>
<comment type="function">
    <text evidence="10">Part of the twin-arginine translocation (Tat) system that transports large folded proteins containing a characteristic twin-arginine motif in their signal peptide across membranes. TatA could form the protein-conducting channel of the Tat system.</text>
</comment>
<evidence type="ECO:0000313" key="13">
    <source>
        <dbReference type="Proteomes" id="UP000551327"/>
    </source>
</evidence>
<dbReference type="GO" id="GO:0033281">
    <property type="term" value="C:TAT protein transport complex"/>
    <property type="evidence" value="ECO:0007669"/>
    <property type="project" value="UniProtKB-UniRule"/>
</dbReference>
<keyword evidence="5 10" id="KW-0812">Transmembrane</keyword>
<dbReference type="Pfam" id="PF02416">
    <property type="entry name" value="TatA_B_E"/>
    <property type="match status" value="1"/>
</dbReference>
<comment type="subunit">
    <text evidence="10">The Tat system comprises two distinct complexes: a TatABC complex, containing multiple copies of TatA, TatB and TatC subunits, and a separate TatA complex, containing only TatA subunits. Substrates initially bind to the TatABC complex, which probably triggers association of the separate TatA complex to form the active translocon.</text>
</comment>
<evidence type="ECO:0000256" key="4">
    <source>
        <dbReference type="ARBA" id="ARBA00022519"/>
    </source>
</evidence>
<keyword evidence="4" id="KW-0997">Cell inner membrane</keyword>
<evidence type="ECO:0000313" key="12">
    <source>
        <dbReference type="EMBL" id="MBC2668307.1"/>
    </source>
</evidence>
<dbReference type="AlphaFoldDB" id="A0A7X1KP41"/>
<comment type="subcellular location">
    <subcellularLocation>
        <location evidence="1 10">Cell membrane</location>
        <topology evidence="1 10">Single-pass membrane protein</topology>
    </subcellularLocation>
</comment>
<dbReference type="Proteomes" id="UP000551327">
    <property type="component" value="Unassembled WGS sequence"/>
</dbReference>
<evidence type="ECO:0000256" key="6">
    <source>
        <dbReference type="ARBA" id="ARBA00022927"/>
    </source>
</evidence>
<dbReference type="EMBL" id="JACLAX010000003">
    <property type="protein sequence ID" value="MBC2668307.1"/>
    <property type="molecule type" value="Genomic_DNA"/>
</dbReference>
<comment type="caution">
    <text evidence="12">The sequence shown here is derived from an EMBL/GenBank/DDBJ whole genome shotgun (WGS) entry which is preliminary data.</text>
</comment>
<keyword evidence="3 10" id="KW-1003">Cell membrane</keyword>
<comment type="similarity">
    <text evidence="10">Belongs to the TatA/E family.</text>
</comment>
<keyword evidence="2 10" id="KW-0813">Transport</keyword>
<gene>
    <name evidence="10" type="primary">tatA</name>
    <name evidence="12" type="ORF">H7F53_04010</name>
</gene>
<dbReference type="InterPro" id="IPR003369">
    <property type="entry name" value="TatA/B/E"/>
</dbReference>
<evidence type="ECO:0000256" key="2">
    <source>
        <dbReference type="ARBA" id="ARBA00022448"/>
    </source>
</evidence>
<feature type="region of interest" description="Disordered" evidence="11">
    <location>
        <begin position="39"/>
        <end position="78"/>
    </location>
</feature>
<accession>A0A7X1KP41</accession>
<evidence type="ECO:0000256" key="8">
    <source>
        <dbReference type="ARBA" id="ARBA00023010"/>
    </source>
</evidence>
<evidence type="ECO:0000256" key="10">
    <source>
        <dbReference type="HAMAP-Rule" id="MF_00236"/>
    </source>
</evidence>
<dbReference type="GO" id="GO:0008320">
    <property type="term" value="F:protein transmembrane transporter activity"/>
    <property type="evidence" value="ECO:0007669"/>
    <property type="project" value="UniProtKB-UniRule"/>
</dbReference>
<reference evidence="12 13" key="1">
    <citation type="submission" date="2020-08" db="EMBL/GenBank/DDBJ databases">
        <title>The genome sequence of type strain Novosphingobium piscinae KCTC 42194.</title>
        <authorList>
            <person name="Liu Y."/>
        </authorList>
    </citation>
    <scope>NUCLEOTIDE SEQUENCE [LARGE SCALE GENOMIC DNA]</scope>
    <source>
        <strain evidence="12 13">KCTC 42194</strain>
    </source>
</reference>
<keyword evidence="13" id="KW-1185">Reference proteome</keyword>
<evidence type="ECO:0000256" key="1">
    <source>
        <dbReference type="ARBA" id="ARBA00004162"/>
    </source>
</evidence>
<sequence>MMGLSLPHLLIVALVVLVLFGRGRISEMMGDFGKGIKSFKQGMADDDSARPAPPPAQIPPAAAPAEPVAQQSSDQLPR</sequence>
<keyword evidence="8 10" id="KW-0811">Translocation</keyword>
<dbReference type="PANTHER" id="PTHR42982:SF1">
    <property type="entry name" value="SEC-INDEPENDENT PROTEIN TRANSLOCASE PROTEIN TATA"/>
    <property type="match status" value="1"/>
</dbReference>
<dbReference type="PANTHER" id="PTHR42982">
    <property type="entry name" value="SEC-INDEPENDENT PROTEIN TRANSLOCASE PROTEIN TATA"/>
    <property type="match status" value="1"/>
</dbReference>
<evidence type="ECO:0000256" key="7">
    <source>
        <dbReference type="ARBA" id="ARBA00022989"/>
    </source>
</evidence>
<evidence type="ECO:0000256" key="11">
    <source>
        <dbReference type="SAM" id="MobiDB-lite"/>
    </source>
</evidence>
<dbReference type="NCBIfam" id="TIGR01411">
    <property type="entry name" value="tatAE"/>
    <property type="match status" value="1"/>
</dbReference>
<evidence type="ECO:0000256" key="5">
    <source>
        <dbReference type="ARBA" id="ARBA00022692"/>
    </source>
</evidence>